<dbReference type="Proteomes" id="UP000276379">
    <property type="component" value="Unassembled WGS sequence"/>
</dbReference>
<name>A0A426S4A9_9ACTN</name>
<evidence type="ECO:0008006" key="3">
    <source>
        <dbReference type="Google" id="ProtNLM"/>
    </source>
</evidence>
<dbReference type="Pfam" id="PF04339">
    <property type="entry name" value="FemAB_like"/>
    <property type="match status" value="1"/>
</dbReference>
<comment type="caution">
    <text evidence="1">The sequence shown here is derived from an EMBL/GenBank/DDBJ whole genome shotgun (WGS) entry which is preliminary data.</text>
</comment>
<protein>
    <recommendedName>
        <fullName evidence="3">GNAT family N-acetyltransferase</fullName>
    </recommendedName>
</protein>
<dbReference type="InterPro" id="IPR016181">
    <property type="entry name" value="Acyl_CoA_acyltransferase"/>
</dbReference>
<dbReference type="InterPro" id="IPR007434">
    <property type="entry name" value="FemAB-like"/>
</dbReference>
<proteinExistence type="predicted"/>
<dbReference type="EMBL" id="PDES01000009">
    <property type="protein sequence ID" value="RRQ84529.1"/>
    <property type="molecule type" value="Genomic_DNA"/>
</dbReference>
<keyword evidence="2" id="KW-1185">Reference proteome</keyword>
<evidence type="ECO:0000313" key="2">
    <source>
        <dbReference type="Proteomes" id="UP000276379"/>
    </source>
</evidence>
<dbReference type="SUPFAM" id="SSF55729">
    <property type="entry name" value="Acyl-CoA N-acyltransferases (Nat)"/>
    <property type="match status" value="1"/>
</dbReference>
<sequence length="385" mass="42334">MDLCATGDLPMPHVRHLDEPETTKAALAIEVEPGVPGSWDDIVAATPAPIPATTTDRWLRLAPKRLPGERVTIFLRGMSGEPELALHGSVMTGPSPNTRIDPYSIFSGASSYQGLATEGPHPWRDLAPEDVYPCLLVLMPHYEALPVGRLAKDETACAVLLERLRRWAGEQGLRGIAFEYLAPEAAPLTNALRTAGWPVVEFAARCDLHVTWSDFDGYLGTLSSRRRVRVRRELRALEESAVRVATRALRDDEPELVDLRCQLVVKYGGSADPAKEASMIRRLRCCFDDDAITVVTAEREGKTLGFGVFVQDGETWMPTLAGADYTDPNSRLTYFATLFYKPIELAPERGVRVIPYGLGSWEAKQLRGCVAAPLYGAALRLDGHI</sequence>
<reference evidence="1 2" key="1">
    <citation type="submission" date="2017-10" db="EMBL/GenBank/DDBJ databases">
        <title>Draft genome of actinobacteria isolated from guarana (Paullinia cupana (Mart.) Ducke.</title>
        <authorList>
            <person name="Siqueira K.A."/>
            <person name="Liotti R.G."/>
            <person name="Mendes T.A."/>
            <person name="Soares M.A."/>
        </authorList>
    </citation>
    <scope>NUCLEOTIDE SEQUENCE [LARGE SCALE GENOMIC DNA]</scope>
    <source>
        <strain evidence="1 2">199</strain>
    </source>
</reference>
<evidence type="ECO:0000313" key="1">
    <source>
        <dbReference type="EMBL" id="RRQ84529.1"/>
    </source>
</evidence>
<dbReference type="Gene3D" id="3.40.630.30">
    <property type="match status" value="1"/>
</dbReference>
<accession>A0A426S4A9</accession>
<organism evidence="1 2">
    <name type="scientific">Streptomyces griseofuscus</name>
    <dbReference type="NCBI Taxonomy" id="146922"/>
    <lineage>
        <taxon>Bacteria</taxon>
        <taxon>Bacillati</taxon>
        <taxon>Actinomycetota</taxon>
        <taxon>Actinomycetes</taxon>
        <taxon>Kitasatosporales</taxon>
        <taxon>Streptomycetaceae</taxon>
        <taxon>Streptomyces</taxon>
    </lineage>
</organism>
<gene>
    <name evidence="1" type="ORF">CQW44_20810</name>
</gene>
<dbReference type="AlphaFoldDB" id="A0A426S4A9"/>